<organism evidence="5 6">
    <name type="scientific">Amycolatopsis acidiphila</name>
    <dbReference type="NCBI Taxonomy" id="715473"/>
    <lineage>
        <taxon>Bacteria</taxon>
        <taxon>Bacillati</taxon>
        <taxon>Actinomycetota</taxon>
        <taxon>Actinomycetes</taxon>
        <taxon>Pseudonocardiales</taxon>
        <taxon>Pseudonocardiaceae</taxon>
        <taxon>Amycolatopsis</taxon>
    </lineage>
</organism>
<dbReference type="CDD" id="cd01392">
    <property type="entry name" value="HTH_LacI"/>
    <property type="match status" value="1"/>
</dbReference>
<dbReference type="GO" id="GO:0003700">
    <property type="term" value="F:DNA-binding transcription factor activity"/>
    <property type="evidence" value="ECO:0007669"/>
    <property type="project" value="TreeGrafter"/>
</dbReference>
<proteinExistence type="predicted"/>
<dbReference type="GO" id="GO:0000976">
    <property type="term" value="F:transcription cis-regulatory region binding"/>
    <property type="evidence" value="ECO:0007669"/>
    <property type="project" value="TreeGrafter"/>
</dbReference>
<keyword evidence="6" id="KW-1185">Reference proteome</keyword>
<feature type="domain" description="HTH lacI-type" evidence="4">
    <location>
        <begin position="3"/>
        <end position="57"/>
    </location>
</feature>
<evidence type="ECO:0000256" key="3">
    <source>
        <dbReference type="ARBA" id="ARBA00023163"/>
    </source>
</evidence>
<reference evidence="5 6" key="1">
    <citation type="submission" date="2019-07" db="EMBL/GenBank/DDBJ databases">
        <title>New species of Amycolatopsis and Streptomyces.</title>
        <authorList>
            <person name="Duangmal K."/>
            <person name="Teo W.F.A."/>
            <person name="Lipun K."/>
        </authorList>
    </citation>
    <scope>NUCLEOTIDE SEQUENCE [LARGE SCALE GENOMIC DNA]</scope>
    <source>
        <strain evidence="5 6">JCM 30562</strain>
    </source>
</reference>
<name>A0A558AM70_9PSEU</name>
<dbReference type="SMART" id="SM00354">
    <property type="entry name" value="HTH_LACI"/>
    <property type="match status" value="1"/>
</dbReference>
<dbReference type="EMBL" id="VJZA01000003">
    <property type="protein sequence ID" value="TVT25356.1"/>
    <property type="molecule type" value="Genomic_DNA"/>
</dbReference>
<evidence type="ECO:0000259" key="4">
    <source>
        <dbReference type="PROSITE" id="PS50932"/>
    </source>
</evidence>
<dbReference type="InterPro" id="IPR028082">
    <property type="entry name" value="Peripla_BP_I"/>
</dbReference>
<dbReference type="Proteomes" id="UP000318578">
    <property type="component" value="Unassembled WGS sequence"/>
</dbReference>
<dbReference type="PANTHER" id="PTHR30146:SF153">
    <property type="entry name" value="LACTOSE OPERON REPRESSOR"/>
    <property type="match status" value="1"/>
</dbReference>
<dbReference type="PROSITE" id="PS50932">
    <property type="entry name" value="HTH_LACI_2"/>
    <property type="match status" value="1"/>
</dbReference>
<dbReference type="PRINTS" id="PR00036">
    <property type="entry name" value="HTHLACI"/>
</dbReference>
<comment type="caution">
    <text evidence="5">The sequence shown here is derived from an EMBL/GenBank/DDBJ whole genome shotgun (WGS) entry which is preliminary data.</text>
</comment>
<dbReference type="InterPro" id="IPR010982">
    <property type="entry name" value="Lambda_DNA-bd_dom_sf"/>
</dbReference>
<evidence type="ECO:0000256" key="1">
    <source>
        <dbReference type="ARBA" id="ARBA00023015"/>
    </source>
</evidence>
<keyword evidence="3" id="KW-0804">Transcription</keyword>
<sequence>MAVTLADVAKRAGVSSATVSRVLNGNYPVAARTRQRVLRAVSELNYVVNAYARALAVNMSDMLGVVVNDVSDPFFGLLAGAIQGEASREDLLAVICNTGGSPVEELRYVELLLRQRTRAIVLAGGCVDDADYLTELAGLIDQAASAGTRVVLCGRPPIEGARAVTLNFDNRGGARSLTRHLLAMGHRRIGYITGPPRHSTTTERLQGHREALAQHDVPWDEGLALDGGAFDRERGWEAAARLLALPDRPTAIIGANDSIALGVLAAVRESGLQVPKDVSVAGFDDLPFGLDAYPSLTTVRLPLLDAGRRAGRIAAGLDQAEPGAVSTIRPELIVRDSVAGPAS</sequence>
<dbReference type="InterPro" id="IPR046335">
    <property type="entry name" value="LacI/GalR-like_sensor"/>
</dbReference>
<dbReference type="PROSITE" id="PS00356">
    <property type="entry name" value="HTH_LACI_1"/>
    <property type="match status" value="1"/>
</dbReference>
<dbReference type="OrthoDB" id="9785139at2"/>
<dbReference type="CDD" id="cd06267">
    <property type="entry name" value="PBP1_LacI_sugar_binding-like"/>
    <property type="match status" value="1"/>
</dbReference>
<keyword evidence="1" id="KW-0805">Transcription regulation</keyword>
<evidence type="ECO:0000313" key="5">
    <source>
        <dbReference type="EMBL" id="TVT25356.1"/>
    </source>
</evidence>
<dbReference type="SUPFAM" id="SSF53822">
    <property type="entry name" value="Periplasmic binding protein-like I"/>
    <property type="match status" value="1"/>
</dbReference>
<dbReference type="InterPro" id="IPR000843">
    <property type="entry name" value="HTH_LacI"/>
</dbReference>
<dbReference type="SUPFAM" id="SSF47413">
    <property type="entry name" value="lambda repressor-like DNA-binding domains"/>
    <property type="match status" value="1"/>
</dbReference>
<dbReference type="Gene3D" id="1.10.260.40">
    <property type="entry name" value="lambda repressor-like DNA-binding domains"/>
    <property type="match status" value="1"/>
</dbReference>
<dbReference type="Gene3D" id="3.40.50.2300">
    <property type="match status" value="2"/>
</dbReference>
<accession>A0A558AM70</accession>
<evidence type="ECO:0000256" key="2">
    <source>
        <dbReference type="ARBA" id="ARBA00023125"/>
    </source>
</evidence>
<dbReference type="RefSeq" id="WP_144633448.1">
    <property type="nucleotide sequence ID" value="NZ_BNAX01000014.1"/>
</dbReference>
<dbReference type="PANTHER" id="PTHR30146">
    <property type="entry name" value="LACI-RELATED TRANSCRIPTIONAL REPRESSOR"/>
    <property type="match status" value="1"/>
</dbReference>
<dbReference type="Pfam" id="PF13377">
    <property type="entry name" value="Peripla_BP_3"/>
    <property type="match status" value="1"/>
</dbReference>
<gene>
    <name evidence="5" type="ORF">FNH06_03565</name>
</gene>
<evidence type="ECO:0000313" key="6">
    <source>
        <dbReference type="Proteomes" id="UP000318578"/>
    </source>
</evidence>
<dbReference type="AlphaFoldDB" id="A0A558AM70"/>
<keyword evidence="2" id="KW-0238">DNA-binding</keyword>
<protein>
    <submittedName>
        <fullName evidence="5">LacI family transcriptional regulator</fullName>
    </submittedName>
</protein>
<dbReference type="Pfam" id="PF00356">
    <property type="entry name" value="LacI"/>
    <property type="match status" value="1"/>
</dbReference>